<evidence type="ECO:0000313" key="2">
    <source>
        <dbReference type="Proteomes" id="UP000094974"/>
    </source>
</evidence>
<protein>
    <submittedName>
        <fullName evidence="1">Uncharacterized protein</fullName>
    </submittedName>
</protein>
<accession>A0ABX2ZCT1</accession>
<proteinExistence type="predicted"/>
<evidence type="ECO:0000313" key="1">
    <source>
        <dbReference type="EMBL" id="ODA08225.1"/>
    </source>
</evidence>
<comment type="caution">
    <text evidence="1">The sequence shown here is derived from an EMBL/GenBank/DDBJ whole genome shotgun (WGS) entry which is preliminary data.</text>
</comment>
<organism evidence="1 2">
    <name type="scientific">Paenibacillus polymyxa</name>
    <name type="common">Bacillus polymyxa</name>
    <dbReference type="NCBI Taxonomy" id="1406"/>
    <lineage>
        <taxon>Bacteria</taxon>
        <taxon>Bacillati</taxon>
        <taxon>Bacillota</taxon>
        <taxon>Bacilli</taxon>
        <taxon>Bacillales</taxon>
        <taxon>Paenibacillaceae</taxon>
        <taxon>Paenibacillus</taxon>
    </lineage>
</organism>
<reference evidence="2" key="1">
    <citation type="submission" date="2016-05" db="EMBL/GenBank/DDBJ databases">
        <title>Whole genome shotgun sequencing of cultured foodborne pathogen.</title>
        <authorList>
            <person name="Zheng J."/>
            <person name="Timme R."/>
            <person name="Allard M."/>
            <person name="Strain E."/>
            <person name="Luo Y."/>
            <person name="Brown E."/>
        </authorList>
    </citation>
    <scope>NUCLEOTIDE SEQUENCE [LARGE SCALE GENOMIC DNA]</scope>
    <source>
        <strain evidence="2">CFSAN034343</strain>
    </source>
</reference>
<dbReference type="EMBL" id="LYND01000133">
    <property type="protein sequence ID" value="ODA08225.1"/>
    <property type="molecule type" value="Genomic_DNA"/>
</dbReference>
<gene>
    <name evidence="1" type="ORF">A7312_27860</name>
</gene>
<dbReference type="Proteomes" id="UP000094974">
    <property type="component" value="Unassembled WGS sequence"/>
</dbReference>
<keyword evidence="2" id="KW-1185">Reference proteome</keyword>
<name>A0ABX2ZCT1_PAEPO</name>
<sequence>MRIKVSDHARTRCEQSNVGVGRLIKEVASIPNIVGKISWKTKFGVIIVERVNEGLLLIKTFIARFKYRGKQYHKGCRTI</sequence>